<dbReference type="Proteomes" id="UP000829398">
    <property type="component" value="Chromosome 4"/>
</dbReference>
<protein>
    <submittedName>
        <fullName evidence="1">Uncharacterized protein</fullName>
    </submittedName>
</protein>
<organism evidence="1 2">
    <name type="scientific">Citrus sinensis</name>
    <name type="common">Sweet orange</name>
    <name type="synonym">Citrus aurantium var. sinensis</name>
    <dbReference type="NCBI Taxonomy" id="2711"/>
    <lineage>
        <taxon>Eukaryota</taxon>
        <taxon>Viridiplantae</taxon>
        <taxon>Streptophyta</taxon>
        <taxon>Embryophyta</taxon>
        <taxon>Tracheophyta</taxon>
        <taxon>Spermatophyta</taxon>
        <taxon>Magnoliopsida</taxon>
        <taxon>eudicotyledons</taxon>
        <taxon>Gunneridae</taxon>
        <taxon>Pentapetalae</taxon>
        <taxon>rosids</taxon>
        <taxon>malvids</taxon>
        <taxon>Sapindales</taxon>
        <taxon>Rutaceae</taxon>
        <taxon>Aurantioideae</taxon>
        <taxon>Citrus</taxon>
    </lineage>
</organism>
<gene>
    <name evidence="1" type="ORF">KPL71_012832</name>
</gene>
<reference evidence="2" key="1">
    <citation type="journal article" date="2023" name="Hortic. Res.">
        <title>A chromosome-level phased genome enabling allele-level studies in sweet orange: a case study on citrus Huanglongbing tolerance.</title>
        <authorList>
            <person name="Wu B."/>
            <person name="Yu Q."/>
            <person name="Deng Z."/>
            <person name="Duan Y."/>
            <person name="Luo F."/>
            <person name="Gmitter F. Jr."/>
        </authorList>
    </citation>
    <scope>NUCLEOTIDE SEQUENCE [LARGE SCALE GENOMIC DNA]</scope>
    <source>
        <strain evidence="2">cv. Valencia</strain>
    </source>
</reference>
<evidence type="ECO:0000313" key="1">
    <source>
        <dbReference type="EMBL" id="KAH9771832.1"/>
    </source>
</evidence>
<sequence length="292" mass="33579">MAARNHISRHPDSARGFRDGPRPVLTRGLAPMHFHPMTLEEEIEIQRREMHRIISENRHAIDDNTHLQRELTASKDEIHRLGQIIPKLRADKEAHTRELFDRGLKLEVELRASEPVRAEVVQLRAEVQKLNSSRQELTTQIKGLTKDVNRLEAENKQLIAMRADIDGIRSELVEARIYTLESLLHTTKLFPFCKIKFTSSNIYRRAFEFEKKANEEQIEQKQAMENNLISMAREIEKLRAELLNTERRACGLGGSAYGLLNGCPDMRYPGGAFDNGYGGAWGHYDKHGPPRR</sequence>
<evidence type="ECO:0000313" key="2">
    <source>
        <dbReference type="Proteomes" id="UP000829398"/>
    </source>
</evidence>
<comment type="caution">
    <text evidence="1">The sequence shown here is derived from an EMBL/GenBank/DDBJ whole genome shotgun (WGS) entry which is preliminary data.</text>
</comment>
<name>A0ACB8LEU6_CITSI</name>
<proteinExistence type="predicted"/>
<dbReference type="EMBL" id="CM039173">
    <property type="protein sequence ID" value="KAH9771832.1"/>
    <property type="molecule type" value="Genomic_DNA"/>
</dbReference>
<keyword evidence="2" id="KW-1185">Reference proteome</keyword>
<accession>A0ACB8LEU6</accession>